<dbReference type="EMBL" id="CAJOBG010003411">
    <property type="protein sequence ID" value="CAF4061534.1"/>
    <property type="molecule type" value="Genomic_DNA"/>
</dbReference>
<proteinExistence type="predicted"/>
<feature type="region of interest" description="Disordered" evidence="1">
    <location>
        <begin position="366"/>
        <end position="460"/>
    </location>
</feature>
<keyword evidence="3" id="KW-1185">Reference proteome</keyword>
<dbReference type="Proteomes" id="UP000663866">
    <property type="component" value="Unassembled WGS sequence"/>
</dbReference>
<protein>
    <submittedName>
        <fullName evidence="2">Uncharacterized protein</fullName>
    </submittedName>
</protein>
<reference evidence="2" key="1">
    <citation type="submission" date="2021-02" db="EMBL/GenBank/DDBJ databases">
        <authorList>
            <person name="Nowell W R."/>
        </authorList>
    </citation>
    <scope>NUCLEOTIDE SEQUENCE</scope>
</reference>
<dbReference type="PANTHER" id="PTHR19446">
    <property type="entry name" value="REVERSE TRANSCRIPTASES"/>
    <property type="match status" value="1"/>
</dbReference>
<name>A0A819SBP6_9BILA</name>
<comment type="caution">
    <text evidence="2">The sequence shown here is derived from an EMBL/GenBank/DDBJ whole genome shotgun (WGS) entry which is preliminary data.</text>
</comment>
<sequence length="460" mass="50136">MLQTKDDIKRRWTQYCSSLYKDPGGGDGMIKELVDIAPPEDEVPQDILYSEVQTAINSLKRNKSPGSDGITAEMLQAGGEPLSRQIHKLCNKAWHEVTIPEEWGKSILVPIPKKGDLSSKQQCLNELDLVRRLRDNKENLNSNANLGASITTVSSAVSTQGKISIANSDRIILETTVSDTVADIIPIQADILNSSSTVSSRTKQMSSCGLQILNHSLNTISVESSAQPSGAPRILTPSSAATPKAKVGSNLQNFHTDPLTDLADRLTEIVEDIIPTDDNVCEWICTLYDTIQRQTNLEVAFDQEALKLDIPSVVLKTCVNLSKPPTSTALKLFQQICHQELAGYKSSSDIPSIKMDAIHSMGKRLPKSLDPVSEFSRDPPEPAPDSARGRHDSHQNLPGSDTDFAGIFAPGNPAGIQRKLIRPFPSGTPIGHCRSQSSPTAGKHQQQQCFTTSPTRFTRI</sequence>
<organism evidence="2 3">
    <name type="scientific">Rotaria magnacalcarata</name>
    <dbReference type="NCBI Taxonomy" id="392030"/>
    <lineage>
        <taxon>Eukaryota</taxon>
        <taxon>Metazoa</taxon>
        <taxon>Spiralia</taxon>
        <taxon>Gnathifera</taxon>
        <taxon>Rotifera</taxon>
        <taxon>Eurotatoria</taxon>
        <taxon>Bdelloidea</taxon>
        <taxon>Philodinida</taxon>
        <taxon>Philodinidae</taxon>
        <taxon>Rotaria</taxon>
    </lineage>
</organism>
<evidence type="ECO:0000313" key="2">
    <source>
        <dbReference type="EMBL" id="CAF4061534.1"/>
    </source>
</evidence>
<gene>
    <name evidence="2" type="ORF">OVN521_LOCUS18633</name>
</gene>
<evidence type="ECO:0000256" key="1">
    <source>
        <dbReference type="SAM" id="MobiDB-lite"/>
    </source>
</evidence>
<dbReference type="AlphaFoldDB" id="A0A819SBP6"/>
<evidence type="ECO:0000313" key="3">
    <source>
        <dbReference type="Proteomes" id="UP000663866"/>
    </source>
</evidence>
<feature type="compositionally biased region" description="Polar residues" evidence="1">
    <location>
        <begin position="434"/>
        <end position="460"/>
    </location>
</feature>
<accession>A0A819SBP6</accession>